<dbReference type="EMBL" id="JACDUS010000002">
    <property type="protein sequence ID" value="MBA2880668.1"/>
    <property type="molecule type" value="Genomic_DNA"/>
</dbReference>
<dbReference type="InterPro" id="IPR050245">
    <property type="entry name" value="PrsA_foldase"/>
</dbReference>
<comment type="caution">
    <text evidence="9">The sequence shown here is derived from an EMBL/GenBank/DDBJ whole genome shotgun (WGS) entry which is preliminary data.</text>
</comment>
<dbReference type="PROSITE" id="PS01096">
    <property type="entry name" value="PPIC_PPIASE_1"/>
    <property type="match status" value="1"/>
</dbReference>
<dbReference type="Pfam" id="PF00639">
    <property type="entry name" value="Rotamase"/>
    <property type="match status" value="1"/>
</dbReference>
<name>A0A7W0HK13_9BACT</name>
<protein>
    <recommendedName>
        <fullName evidence="2">peptidylprolyl isomerase</fullName>
        <ecNumber evidence="2">5.2.1.8</ecNumber>
    </recommendedName>
</protein>
<dbReference type="PANTHER" id="PTHR47245:SF1">
    <property type="entry name" value="FOLDASE PROTEIN PRSA"/>
    <property type="match status" value="1"/>
</dbReference>
<dbReference type="EC" id="5.2.1.8" evidence="2"/>
<evidence type="ECO:0000256" key="4">
    <source>
        <dbReference type="ARBA" id="ARBA00023110"/>
    </source>
</evidence>
<evidence type="ECO:0000256" key="1">
    <source>
        <dbReference type="ARBA" id="ARBA00000971"/>
    </source>
</evidence>
<dbReference type="Proteomes" id="UP000525298">
    <property type="component" value="Unassembled WGS sequence"/>
</dbReference>
<organism evidence="9 10">
    <name type="scientific">Desulfosalsimonas propionicica</name>
    <dbReference type="NCBI Taxonomy" id="332175"/>
    <lineage>
        <taxon>Bacteria</taxon>
        <taxon>Pseudomonadati</taxon>
        <taxon>Thermodesulfobacteriota</taxon>
        <taxon>Desulfobacteria</taxon>
        <taxon>Desulfobacterales</taxon>
        <taxon>Desulfosalsimonadaceae</taxon>
        <taxon>Desulfosalsimonas</taxon>
    </lineage>
</organism>
<evidence type="ECO:0000313" key="10">
    <source>
        <dbReference type="Proteomes" id="UP000525298"/>
    </source>
</evidence>
<dbReference type="InterPro" id="IPR027304">
    <property type="entry name" value="Trigger_fact/SurA_dom_sf"/>
</dbReference>
<evidence type="ECO:0000259" key="8">
    <source>
        <dbReference type="PROSITE" id="PS50198"/>
    </source>
</evidence>
<sequence length="337" mass="38103">MRLPLISKLVILIVAIVLSAAAGAAYGAEDQEAAMDAQTVAVVNDVEITAQELEQKIQLMRSRYANMGMPIQGEQLARLRESILNNLIEKQLLIEESKAQGINVDESKIQKQLDELKGQFESQDVFEKKIASSGYSEDELKTEMRENLLIRNLIEEKIESGISVSDKQARKYYNENQEEYKVPEQVRARHILIQTEPDAGETQKAEAKEKIQEVEKKLQSGQDFSELAKQYSDCQSSEKGGDLGYFGRGQMVESFDEAAFALEPGEVSDIVESRFGYHLIKSEDKKPGETKSFDEVKESVREKLRQEKIMQDLEPYIESLKRKYPVEKNLPEASAGN</sequence>
<evidence type="ECO:0000313" key="9">
    <source>
        <dbReference type="EMBL" id="MBA2880668.1"/>
    </source>
</evidence>
<evidence type="ECO:0000256" key="7">
    <source>
        <dbReference type="SAM" id="SignalP"/>
    </source>
</evidence>
<comment type="catalytic activity">
    <reaction evidence="1">
        <text>[protein]-peptidylproline (omega=180) = [protein]-peptidylproline (omega=0)</text>
        <dbReference type="Rhea" id="RHEA:16237"/>
        <dbReference type="Rhea" id="RHEA-COMP:10747"/>
        <dbReference type="Rhea" id="RHEA-COMP:10748"/>
        <dbReference type="ChEBI" id="CHEBI:83833"/>
        <dbReference type="ChEBI" id="CHEBI:83834"/>
        <dbReference type="EC" id="5.2.1.8"/>
    </reaction>
</comment>
<dbReference type="PANTHER" id="PTHR47245">
    <property type="entry name" value="PEPTIDYLPROLYL ISOMERASE"/>
    <property type="match status" value="1"/>
</dbReference>
<gene>
    <name evidence="9" type="ORF">HNR65_000986</name>
</gene>
<dbReference type="SUPFAM" id="SSF54534">
    <property type="entry name" value="FKBP-like"/>
    <property type="match status" value="1"/>
</dbReference>
<keyword evidence="3 7" id="KW-0732">Signal</keyword>
<accession>A0A7W0HK13</accession>
<dbReference type="PROSITE" id="PS50198">
    <property type="entry name" value="PPIC_PPIASE_2"/>
    <property type="match status" value="1"/>
</dbReference>
<dbReference type="Gene3D" id="1.10.4030.10">
    <property type="entry name" value="Porin chaperone SurA, peptide-binding domain"/>
    <property type="match status" value="1"/>
</dbReference>
<dbReference type="Gene3D" id="3.10.50.40">
    <property type="match status" value="1"/>
</dbReference>
<proteinExistence type="predicted"/>
<feature type="domain" description="PpiC" evidence="8">
    <location>
        <begin position="183"/>
        <end position="284"/>
    </location>
</feature>
<dbReference type="InterPro" id="IPR023058">
    <property type="entry name" value="PPIase_PpiC_CS"/>
</dbReference>
<dbReference type="InterPro" id="IPR000297">
    <property type="entry name" value="PPIase_PpiC"/>
</dbReference>
<evidence type="ECO:0000256" key="6">
    <source>
        <dbReference type="PROSITE-ProRule" id="PRU00278"/>
    </source>
</evidence>
<dbReference type="InterPro" id="IPR046357">
    <property type="entry name" value="PPIase_dom_sf"/>
</dbReference>
<keyword evidence="4 6" id="KW-0697">Rotamase</keyword>
<dbReference type="RefSeq" id="WP_181550330.1">
    <property type="nucleotide sequence ID" value="NZ_JACDUS010000002.1"/>
</dbReference>
<dbReference type="Pfam" id="PF13624">
    <property type="entry name" value="SurA_N_3"/>
    <property type="match status" value="1"/>
</dbReference>
<evidence type="ECO:0000256" key="3">
    <source>
        <dbReference type="ARBA" id="ARBA00022729"/>
    </source>
</evidence>
<dbReference type="AlphaFoldDB" id="A0A7W0HK13"/>
<feature type="signal peptide" evidence="7">
    <location>
        <begin position="1"/>
        <end position="24"/>
    </location>
</feature>
<feature type="chain" id="PRO_5030509198" description="peptidylprolyl isomerase" evidence="7">
    <location>
        <begin position="25"/>
        <end position="337"/>
    </location>
</feature>
<dbReference type="GO" id="GO:0003755">
    <property type="term" value="F:peptidyl-prolyl cis-trans isomerase activity"/>
    <property type="evidence" value="ECO:0007669"/>
    <property type="project" value="UniProtKB-KW"/>
</dbReference>
<reference evidence="9 10" key="1">
    <citation type="submission" date="2020-07" db="EMBL/GenBank/DDBJ databases">
        <title>Genomic Encyclopedia of Type Strains, Phase IV (KMG-IV): sequencing the most valuable type-strain genomes for metagenomic binning, comparative biology and taxonomic classification.</title>
        <authorList>
            <person name="Goeker M."/>
        </authorList>
    </citation>
    <scope>NUCLEOTIDE SEQUENCE [LARGE SCALE GENOMIC DNA]</scope>
    <source>
        <strain evidence="9 10">DSM 17721</strain>
    </source>
</reference>
<evidence type="ECO:0000256" key="5">
    <source>
        <dbReference type="ARBA" id="ARBA00023235"/>
    </source>
</evidence>
<dbReference type="SUPFAM" id="SSF109998">
    <property type="entry name" value="Triger factor/SurA peptide-binding domain-like"/>
    <property type="match status" value="1"/>
</dbReference>
<keyword evidence="10" id="KW-1185">Reference proteome</keyword>
<keyword evidence="5 6" id="KW-0413">Isomerase</keyword>
<evidence type="ECO:0000256" key="2">
    <source>
        <dbReference type="ARBA" id="ARBA00013194"/>
    </source>
</evidence>